<keyword evidence="11" id="KW-0282">Flagellum</keyword>
<evidence type="ECO:0000256" key="8">
    <source>
        <dbReference type="ARBA" id="ARBA00023163"/>
    </source>
</evidence>
<dbReference type="GO" id="GO:0003677">
    <property type="term" value="F:DNA binding"/>
    <property type="evidence" value="ECO:0007669"/>
    <property type="project" value="UniProtKB-UniRule"/>
</dbReference>
<evidence type="ECO:0000256" key="1">
    <source>
        <dbReference type="ARBA" id="ARBA00022490"/>
    </source>
</evidence>
<dbReference type="HAMAP" id="MF_01891">
    <property type="entry name" value="FhlC"/>
    <property type="match status" value="1"/>
</dbReference>
<organism evidence="11 12">
    <name type="scientific">Thauera aminoaromatica</name>
    <dbReference type="NCBI Taxonomy" id="164330"/>
    <lineage>
        <taxon>Bacteria</taxon>
        <taxon>Pseudomonadati</taxon>
        <taxon>Pseudomonadota</taxon>
        <taxon>Betaproteobacteria</taxon>
        <taxon>Rhodocyclales</taxon>
        <taxon>Zoogloeaceae</taxon>
        <taxon>Thauera</taxon>
    </lineage>
</organism>
<evidence type="ECO:0000256" key="5">
    <source>
        <dbReference type="ARBA" id="ARBA00023015"/>
    </source>
</evidence>
<dbReference type="GO" id="GO:0045893">
    <property type="term" value="P:positive regulation of DNA-templated transcription"/>
    <property type="evidence" value="ECO:0007669"/>
    <property type="project" value="InterPro"/>
</dbReference>
<evidence type="ECO:0000313" key="11">
    <source>
        <dbReference type="EMBL" id="TXH92169.1"/>
    </source>
</evidence>
<comment type="caution">
    <text evidence="11">The sequence shown here is derived from an EMBL/GenBank/DDBJ whole genome shotgun (WGS) entry which is preliminary data.</text>
</comment>
<comment type="subunit">
    <text evidence="9">Heterohexamer composed of two FlhC and four FlhD subunits. Each FlhC binds a FlhD dimer, forming a heterotrimer, and a hexamer assembles by dimerization of two heterotrimers.</text>
</comment>
<evidence type="ECO:0000256" key="3">
    <source>
        <dbReference type="ARBA" id="ARBA00022795"/>
    </source>
</evidence>
<dbReference type="SUPFAM" id="SSF160930">
    <property type="entry name" value="FlhC-like"/>
    <property type="match status" value="1"/>
</dbReference>
<gene>
    <name evidence="9 11" type="primary">flhC</name>
    <name evidence="11" type="ORF">E6Q80_01040</name>
</gene>
<feature type="binding site" evidence="9">
    <location>
        <position position="159"/>
    </location>
    <ligand>
        <name>Zn(2+)</name>
        <dbReference type="ChEBI" id="CHEBI:29105"/>
    </ligand>
</feature>
<keyword evidence="11" id="KW-0966">Cell projection</keyword>
<evidence type="ECO:0000256" key="6">
    <source>
        <dbReference type="ARBA" id="ARBA00023125"/>
    </source>
</evidence>
<keyword evidence="3 9" id="KW-1005">Bacterial flagellum biogenesis</keyword>
<comment type="function">
    <text evidence="9">Functions in complex with FlhD as a master transcriptional regulator that regulates transcription of several flagellar and non-flagellar operons by binding to their promoter region. Activates expression of class 2 flagellar genes, including fliA, which is a flagellum-specific sigma factor that turns on the class 3 genes. Also regulates genes whose products function in a variety of physiological pathways.</text>
</comment>
<proteinExistence type="inferred from homology"/>
<comment type="similarity">
    <text evidence="9 10">Belongs to the FlhC family.</text>
</comment>
<keyword evidence="4 9" id="KW-0862">Zinc</keyword>
<evidence type="ECO:0000256" key="10">
    <source>
        <dbReference type="PIRNR" id="PIRNR003159"/>
    </source>
</evidence>
<dbReference type="PIRSF" id="PIRSF003159">
    <property type="entry name" value="FlhC"/>
    <property type="match status" value="1"/>
</dbReference>
<keyword evidence="7 9" id="KW-0010">Activator</keyword>
<dbReference type="Pfam" id="PF05280">
    <property type="entry name" value="FlhC"/>
    <property type="match status" value="1"/>
</dbReference>
<dbReference type="GO" id="GO:0044781">
    <property type="term" value="P:bacterial-type flagellum organization"/>
    <property type="evidence" value="ECO:0007669"/>
    <property type="project" value="UniProtKB-KW"/>
</dbReference>
<dbReference type="AlphaFoldDB" id="A0A5C7T8T9"/>
<evidence type="ECO:0000313" key="12">
    <source>
        <dbReference type="Proteomes" id="UP000321192"/>
    </source>
</evidence>
<dbReference type="EMBL" id="SSFD01000015">
    <property type="protein sequence ID" value="TXH92169.1"/>
    <property type="molecule type" value="Genomic_DNA"/>
</dbReference>
<comment type="subcellular location">
    <subcellularLocation>
        <location evidence="9 10">Cytoplasm</location>
    </subcellularLocation>
</comment>
<feature type="binding site" evidence="9">
    <location>
        <position position="142"/>
    </location>
    <ligand>
        <name>Zn(2+)</name>
        <dbReference type="ChEBI" id="CHEBI:29105"/>
    </ligand>
</feature>
<dbReference type="NCBIfam" id="NF009365">
    <property type="entry name" value="PRK12722.1"/>
    <property type="match status" value="1"/>
</dbReference>
<keyword evidence="2 9" id="KW-0479">Metal-binding</keyword>
<accession>A0A5C7T8T9</accession>
<name>A0A5C7T8T9_THASP</name>
<evidence type="ECO:0000256" key="7">
    <source>
        <dbReference type="ARBA" id="ARBA00023159"/>
    </source>
</evidence>
<keyword evidence="11" id="KW-0969">Cilium</keyword>
<keyword evidence="8 9" id="KW-0804">Transcription</keyword>
<sequence>MKKRNKSVLQEAQDIQKAVELIRLGARMQMLEVETSISRERLLKLYKEVKGVSPPKGMLPFSTDWFMSWQPNIHASLFMALYRFVRAHAGQEGLDAIVQAYRLYNDHIESFEMEQVLSLTRAWTLIRFFDAKLLQSARCTCCGGEFVVHAFDPTSDYVCGLCHVPSRAGKTKKAAVAAANPIP</sequence>
<keyword evidence="1 9" id="KW-0963">Cytoplasm</keyword>
<dbReference type="RefSeq" id="WP_276656404.1">
    <property type="nucleotide sequence ID" value="NZ_SSFD01000015.1"/>
</dbReference>
<dbReference type="Proteomes" id="UP000321192">
    <property type="component" value="Unassembled WGS sequence"/>
</dbReference>
<dbReference type="InterPro" id="IPR007944">
    <property type="entry name" value="FlhC"/>
</dbReference>
<reference evidence="11 12" key="1">
    <citation type="submission" date="2018-09" db="EMBL/GenBank/DDBJ databases">
        <title>Metagenome Assembled Genomes from an Advanced Water Purification Facility.</title>
        <authorList>
            <person name="Stamps B.W."/>
            <person name="Spear J.R."/>
        </authorList>
    </citation>
    <scope>NUCLEOTIDE SEQUENCE [LARGE SCALE GENOMIC DNA]</scope>
    <source>
        <strain evidence="11">Bin_27_1</strain>
    </source>
</reference>
<dbReference type="GO" id="GO:0005737">
    <property type="term" value="C:cytoplasm"/>
    <property type="evidence" value="ECO:0007669"/>
    <property type="project" value="UniProtKB-SubCell"/>
</dbReference>
<keyword evidence="6 9" id="KW-0238">DNA-binding</keyword>
<dbReference type="GO" id="GO:0008270">
    <property type="term" value="F:zinc ion binding"/>
    <property type="evidence" value="ECO:0007669"/>
    <property type="project" value="UniProtKB-UniRule"/>
</dbReference>
<comment type="cofactor">
    <cofactor evidence="9">
        <name>Zn(2+)</name>
        <dbReference type="ChEBI" id="CHEBI:29105"/>
    </cofactor>
    <text evidence="9">Binds 1 zinc ion per subunit.</text>
</comment>
<dbReference type="GO" id="GO:1902208">
    <property type="term" value="P:regulation of bacterial-type flagellum assembly"/>
    <property type="evidence" value="ECO:0007669"/>
    <property type="project" value="UniProtKB-UniRule"/>
</dbReference>
<keyword evidence="5 9" id="KW-0805">Transcription regulation</keyword>
<feature type="binding site" evidence="9">
    <location>
        <position position="139"/>
    </location>
    <ligand>
        <name>Zn(2+)</name>
        <dbReference type="ChEBI" id="CHEBI:29105"/>
    </ligand>
</feature>
<protein>
    <recommendedName>
        <fullName evidence="9 10">Flagellar transcriptional regulator FlhC</fullName>
    </recommendedName>
</protein>
<evidence type="ECO:0000256" key="9">
    <source>
        <dbReference type="HAMAP-Rule" id="MF_01891"/>
    </source>
</evidence>
<evidence type="ECO:0000256" key="4">
    <source>
        <dbReference type="ARBA" id="ARBA00022833"/>
    </source>
</evidence>
<feature type="binding site" evidence="9">
    <location>
        <position position="162"/>
    </location>
    <ligand>
        <name>Zn(2+)</name>
        <dbReference type="ChEBI" id="CHEBI:29105"/>
    </ligand>
</feature>
<evidence type="ECO:0000256" key="2">
    <source>
        <dbReference type="ARBA" id="ARBA00022723"/>
    </source>
</evidence>